<dbReference type="PANTHER" id="PTHR38340:SF1">
    <property type="entry name" value="S-LAYER PROTEIN"/>
    <property type="match status" value="1"/>
</dbReference>
<dbReference type="EMBL" id="JACHXF010000014">
    <property type="protein sequence ID" value="MBB3098322.1"/>
    <property type="molecule type" value="Genomic_DNA"/>
</dbReference>
<protein>
    <submittedName>
        <fullName evidence="5">Ca2+-binding RTX toxin-like protein</fullName>
    </submittedName>
</protein>
<evidence type="ECO:0000313" key="5">
    <source>
        <dbReference type="EMBL" id="MBB3098322.1"/>
    </source>
</evidence>
<keyword evidence="2" id="KW-0964">Secreted</keyword>
<comment type="subcellular location">
    <subcellularLocation>
        <location evidence="1">Secreted</location>
    </subcellularLocation>
</comment>
<evidence type="ECO:0000256" key="1">
    <source>
        <dbReference type="ARBA" id="ARBA00004613"/>
    </source>
</evidence>
<dbReference type="SUPFAM" id="SSF51120">
    <property type="entry name" value="beta-Roll"/>
    <property type="match status" value="2"/>
</dbReference>
<dbReference type="InterPro" id="IPR001343">
    <property type="entry name" value="Hemolysn_Ca-bd"/>
</dbReference>
<evidence type="ECO:0000256" key="2">
    <source>
        <dbReference type="ARBA" id="ARBA00022525"/>
    </source>
</evidence>
<dbReference type="GO" id="GO:0005576">
    <property type="term" value="C:extracellular region"/>
    <property type="evidence" value="ECO:0007669"/>
    <property type="project" value="UniProtKB-SubCell"/>
</dbReference>
<dbReference type="InterPro" id="IPR018511">
    <property type="entry name" value="Hemolysin-typ_Ca-bd_CS"/>
</dbReference>
<evidence type="ECO:0000256" key="4">
    <source>
        <dbReference type="SAM" id="SignalP"/>
    </source>
</evidence>
<organism evidence="5 6">
    <name type="scientific">Actinoplanes campanulatus</name>
    <dbReference type="NCBI Taxonomy" id="113559"/>
    <lineage>
        <taxon>Bacteria</taxon>
        <taxon>Bacillati</taxon>
        <taxon>Actinomycetota</taxon>
        <taxon>Actinomycetes</taxon>
        <taxon>Micromonosporales</taxon>
        <taxon>Micromonosporaceae</taxon>
        <taxon>Actinoplanes</taxon>
    </lineage>
</organism>
<dbReference type="RefSeq" id="WP_183224277.1">
    <property type="nucleotide sequence ID" value="NZ_BMPW01000016.1"/>
</dbReference>
<feature type="signal peptide" evidence="4">
    <location>
        <begin position="1"/>
        <end position="30"/>
    </location>
</feature>
<keyword evidence="4" id="KW-0732">Signal</keyword>
<evidence type="ECO:0000256" key="3">
    <source>
        <dbReference type="SAM" id="MobiDB-lite"/>
    </source>
</evidence>
<feature type="region of interest" description="Disordered" evidence="3">
    <location>
        <begin position="300"/>
        <end position="329"/>
    </location>
</feature>
<evidence type="ECO:0000313" key="6">
    <source>
        <dbReference type="Proteomes" id="UP000590749"/>
    </source>
</evidence>
<keyword evidence="6" id="KW-1185">Reference proteome</keyword>
<name>A0A7W5FHB6_9ACTN</name>
<dbReference type="Gene3D" id="2.150.10.10">
    <property type="entry name" value="Serralysin-like metalloprotease, C-terminal"/>
    <property type="match status" value="3"/>
</dbReference>
<feature type="chain" id="PRO_5030510530" evidence="4">
    <location>
        <begin position="31"/>
        <end position="350"/>
    </location>
</feature>
<proteinExistence type="predicted"/>
<dbReference type="Proteomes" id="UP000590749">
    <property type="component" value="Unassembled WGS sequence"/>
</dbReference>
<sequence length="350" mass="35458">MSRLTWAARAGVALLGATATVAMGTGPAQAASTSVASVSGDTLVFQAGSGLANRVVVTGSSYRVTIDDKYKIKAGKGCKAVPGDKTKVTCTGAKYASIRLGNKSDTLVNRTNQVVIYALGSSGNDRLDGGSYQDHLYGGSGNDTISGGGNDDRLFGESGNDVLIGTADDNWLMGGGGNDRIYGQGGDDVLQGDAGNDLLNGGAGNDRLRGDRGAGYSIGKPYSDVLIGGPGVDEADYYTYDDQPVTVDLDGQFGDDGVAGEHDSVGADVENLTGGGGSDILIGNAANNVIDGGWGGADRIQGGAGDDQLLSDAETPYRDGEPDSLDGGTHVSADACVYNVDEDTAINCES</sequence>
<dbReference type="PROSITE" id="PS00330">
    <property type="entry name" value="HEMOLYSIN_CALCIUM"/>
    <property type="match status" value="1"/>
</dbReference>
<dbReference type="PANTHER" id="PTHR38340">
    <property type="entry name" value="S-LAYER PROTEIN"/>
    <property type="match status" value="1"/>
</dbReference>
<dbReference type="Pfam" id="PF00353">
    <property type="entry name" value="HemolysinCabind"/>
    <property type="match status" value="4"/>
</dbReference>
<accession>A0A7W5FHB6</accession>
<dbReference type="PRINTS" id="PR00313">
    <property type="entry name" value="CABNDNGRPT"/>
</dbReference>
<comment type="caution">
    <text evidence="5">The sequence shown here is derived from an EMBL/GenBank/DDBJ whole genome shotgun (WGS) entry which is preliminary data.</text>
</comment>
<dbReference type="InterPro" id="IPR011049">
    <property type="entry name" value="Serralysin-like_metalloprot_C"/>
</dbReference>
<dbReference type="InterPro" id="IPR050557">
    <property type="entry name" value="RTX_toxin/Mannuronan_C5-epim"/>
</dbReference>
<reference evidence="5 6" key="1">
    <citation type="submission" date="2020-08" db="EMBL/GenBank/DDBJ databases">
        <title>Genomic Encyclopedia of Type Strains, Phase III (KMG-III): the genomes of soil and plant-associated and newly described type strains.</title>
        <authorList>
            <person name="Whitman W."/>
        </authorList>
    </citation>
    <scope>NUCLEOTIDE SEQUENCE [LARGE SCALE GENOMIC DNA]</scope>
    <source>
        <strain evidence="5 6">CECT 3287</strain>
    </source>
</reference>
<gene>
    <name evidence="5" type="ORF">FHR83_006017</name>
</gene>
<dbReference type="AlphaFoldDB" id="A0A7W5FHB6"/>
<dbReference type="GO" id="GO:0005509">
    <property type="term" value="F:calcium ion binding"/>
    <property type="evidence" value="ECO:0007669"/>
    <property type="project" value="InterPro"/>
</dbReference>